<feature type="binding site" evidence="9">
    <location>
        <position position="176"/>
    </location>
    <ligand>
        <name>Zn(2+)</name>
        <dbReference type="ChEBI" id="CHEBI:29105"/>
        <note>ligand shared between dimeric partners</note>
    </ligand>
</feature>
<keyword evidence="6 9" id="KW-0862">Zinc</keyword>
<reference evidence="13 14" key="1">
    <citation type="submission" date="2016-08" db="EMBL/GenBank/DDBJ databases">
        <authorList>
            <person name="Seilhamer J.J."/>
        </authorList>
    </citation>
    <scope>NUCLEOTIDE SEQUENCE [LARGE SCALE GENOMIC DNA]</scope>
    <source>
        <strain evidence="13 14">PH27A</strain>
    </source>
</reference>
<evidence type="ECO:0000256" key="3">
    <source>
        <dbReference type="ARBA" id="ARBA00012081"/>
    </source>
</evidence>
<dbReference type="Gene3D" id="3.10.180.10">
    <property type="entry name" value="2,3-Dihydroxybiphenyl 1,2-Dioxygenase, domain 1"/>
    <property type="match status" value="1"/>
</dbReference>
<dbReference type="InterPro" id="IPR004360">
    <property type="entry name" value="Glyas_Fos-R_dOase_dom"/>
</dbReference>
<evidence type="ECO:0000256" key="7">
    <source>
        <dbReference type="ARBA" id="ARBA00023239"/>
    </source>
</evidence>
<evidence type="ECO:0000256" key="1">
    <source>
        <dbReference type="ARBA" id="ARBA00005008"/>
    </source>
</evidence>
<dbReference type="GO" id="GO:0046872">
    <property type="term" value="F:metal ion binding"/>
    <property type="evidence" value="ECO:0007669"/>
    <property type="project" value="UniProtKB-UniRule"/>
</dbReference>
<dbReference type="SUPFAM" id="SSF54593">
    <property type="entry name" value="Glyoxalase/Bleomycin resistance protein/Dihydroxybiphenyl dioxygenase"/>
    <property type="match status" value="1"/>
</dbReference>
<dbReference type="EC" id="4.4.1.5" evidence="3 10"/>
<dbReference type="GO" id="GO:0004462">
    <property type="term" value="F:lactoylglutathione lyase activity"/>
    <property type="evidence" value="ECO:0007669"/>
    <property type="project" value="UniProtKB-UniRule"/>
</dbReference>
<evidence type="ECO:0000256" key="10">
    <source>
        <dbReference type="RuleBase" id="RU361179"/>
    </source>
</evidence>
<dbReference type="PANTHER" id="PTHR10374:SF30">
    <property type="entry name" value="LACTOYLGLUTATHIONE LYASE"/>
    <property type="match status" value="1"/>
</dbReference>
<accession>A0A1E2V5B4</accession>
<dbReference type="OrthoDB" id="9789841at2"/>
<feature type="binding site" evidence="9">
    <location>
        <position position="130"/>
    </location>
    <ligand>
        <name>Zn(2+)</name>
        <dbReference type="ChEBI" id="CHEBI:29105"/>
        <note>ligand shared between dimeric partners</note>
    </ligand>
</feature>
<evidence type="ECO:0000313" key="13">
    <source>
        <dbReference type="EMBL" id="ODC02190.1"/>
    </source>
</evidence>
<dbReference type="Pfam" id="PF00903">
    <property type="entry name" value="Glyoxalase"/>
    <property type="match status" value="1"/>
</dbReference>
<evidence type="ECO:0000256" key="9">
    <source>
        <dbReference type="PIRSR" id="PIRSR604361-3"/>
    </source>
</evidence>
<keyword evidence="5 9" id="KW-0479">Metal-binding</keyword>
<dbReference type="PROSITE" id="PS51819">
    <property type="entry name" value="VOC"/>
    <property type="match status" value="1"/>
</dbReference>
<dbReference type="RefSeq" id="WP_068996574.1">
    <property type="nucleotide sequence ID" value="NZ_MDTQ01000001.1"/>
</dbReference>
<dbReference type="InterPro" id="IPR018146">
    <property type="entry name" value="Glyoxalase_1_CS"/>
</dbReference>
<evidence type="ECO:0000256" key="5">
    <source>
        <dbReference type="ARBA" id="ARBA00022723"/>
    </source>
</evidence>
<comment type="catalytic activity">
    <reaction evidence="10">
        <text>(R)-S-lactoylglutathione = methylglyoxal + glutathione</text>
        <dbReference type="Rhea" id="RHEA:19069"/>
        <dbReference type="ChEBI" id="CHEBI:17158"/>
        <dbReference type="ChEBI" id="CHEBI:57474"/>
        <dbReference type="ChEBI" id="CHEBI:57925"/>
        <dbReference type="EC" id="4.4.1.5"/>
    </reaction>
</comment>
<sequence length="187" mass="21213">MTTPSIPQSTGGPFSGEQEPGVKTPPIETTGFQFNHTMLRIKDPEISLAFYTGIMGMTLLRKLDFPEFQFSLYFLAQLDDQEQVPQETHDRTVWTFAQRGILELTHNWGTEQQADFAYHDGNAEPQGFGHICFSVPDFDAAIAWFDQQGVDYVKRPEDGKMRNVAFIRDADGYWIEIVQADRLATIG</sequence>
<evidence type="ECO:0000256" key="6">
    <source>
        <dbReference type="ARBA" id="ARBA00022833"/>
    </source>
</evidence>
<dbReference type="InterPro" id="IPR029068">
    <property type="entry name" value="Glyas_Bleomycin-R_OHBP_Dase"/>
</dbReference>
<evidence type="ECO:0000313" key="14">
    <source>
        <dbReference type="Proteomes" id="UP000094291"/>
    </source>
</evidence>
<organism evidence="13 14">
    <name type="scientific">Terasakiispira papahanaumokuakeensis</name>
    <dbReference type="NCBI Taxonomy" id="197479"/>
    <lineage>
        <taxon>Bacteria</taxon>
        <taxon>Pseudomonadati</taxon>
        <taxon>Pseudomonadota</taxon>
        <taxon>Gammaproteobacteria</taxon>
        <taxon>Oceanospirillales</taxon>
        <taxon>Terasakiispira</taxon>
    </lineage>
</organism>
<comment type="cofactor">
    <cofactor evidence="9">
        <name>Zn(2+)</name>
        <dbReference type="ChEBI" id="CHEBI:29105"/>
    </cofactor>
    <text evidence="9">Binds 1 zinc ion per subunit. In the homodimer, two zinc ions are bound between subunits.</text>
</comment>
<feature type="compositionally biased region" description="Polar residues" evidence="11">
    <location>
        <begin position="1"/>
        <end position="12"/>
    </location>
</feature>
<evidence type="ECO:0000256" key="4">
    <source>
        <dbReference type="ARBA" id="ARBA00022596"/>
    </source>
</evidence>
<dbReference type="InterPro" id="IPR037523">
    <property type="entry name" value="VOC_core"/>
</dbReference>
<comment type="caution">
    <text evidence="13">The sequence shown here is derived from an EMBL/GenBank/DDBJ whole genome shotgun (WGS) entry which is preliminary data.</text>
</comment>
<comment type="pathway">
    <text evidence="1 10">Secondary metabolite metabolism; methylglyoxal degradation; (R)-lactate from methylglyoxal: step 1/2.</text>
</comment>
<dbReference type="Proteomes" id="UP000094291">
    <property type="component" value="Unassembled WGS sequence"/>
</dbReference>
<dbReference type="PROSITE" id="PS00934">
    <property type="entry name" value="GLYOXALASE_I_1"/>
    <property type="match status" value="1"/>
</dbReference>
<dbReference type="EMBL" id="MDTQ01000001">
    <property type="protein sequence ID" value="ODC02190.1"/>
    <property type="molecule type" value="Genomic_DNA"/>
</dbReference>
<evidence type="ECO:0000256" key="8">
    <source>
        <dbReference type="PIRSR" id="PIRSR604361-1"/>
    </source>
</evidence>
<comment type="similarity">
    <text evidence="2 10">Belongs to the glyoxalase I family.</text>
</comment>
<comment type="cofactor">
    <cofactor evidence="10">
        <name>Ni(2+)</name>
        <dbReference type="ChEBI" id="CHEBI:49786"/>
    </cofactor>
    <text evidence="10">Binds 1 nickel ion per subunit.</text>
</comment>
<dbReference type="PANTHER" id="PTHR10374">
    <property type="entry name" value="LACTOYLGLUTATHIONE LYASE GLYOXALASE I"/>
    <property type="match status" value="1"/>
</dbReference>
<dbReference type="UniPathway" id="UPA00619">
    <property type="reaction ID" value="UER00675"/>
</dbReference>
<keyword evidence="4 10" id="KW-0533">Nickel</keyword>
<evidence type="ECO:0000259" key="12">
    <source>
        <dbReference type="PROSITE" id="PS51819"/>
    </source>
</evidence>
<name>A0A1E2V5B4_9GAMM</name>
<dbReference type="InterPro" id="IPR004361">
    <property type="entry name" value="Glyoxalase_1"/>
</dbReference>
<feature type="binding site" evidence="9">
    <location>
        <position position="103"/>
    </location>
    <ligand>
        <name>Zn(2+)</name>
        <dbReference type="ChEBI" id="CHEBI:29105"/>
        <note>ligand shared between dimeric partners</note>
    </ligand>
</feature>
<feature type="domain" description="VOC" evidence="12">
    <location>
        <begin position="33"/>
        <end position="180"/>
    </location>
</feature>
<dbReference type="AlphaFoldDB" id="A0A1E2V5B4"/>
<feature type="active site" description="Proton donor/acceptor" evidence="8">
    <location>
        <position position="176"/>
    </location>
</feature>
<keyword evidence="14" id="KW-1185">Reference proteome</keyword>
<dbReference type="PROSITE" id="PS00935">
    <property type="entry name" value="GLYOXALASE_I_2"/>
    <property type="match status" value="1"/>
</dbReference>
<evidence type="ECO:0000256" key="2">
    <source>
        <dbReference type="ARBA" id="ARBA00010363"/>
    </source>
</evidence>
<keyword evidence="7 10" id="KW-0456">Lyase</keyword>
<dbReference type="NCBIfam" id="TIGR00068">
    <property type="entry name" value="glyox_I"/>
    <property type="match status" value="1"/>
</dbReference>
<proteinExistence type="inferred from homology"/>
<comment type="function">
    <text evidence="10">Catalyzes the conversion of hemimercaptal, formed from methylglyoxal and glutathione, to S-lactoylglutathione.</text>
</comment>
<evidence type="ECO:0000256" key="11">
    <source>
        <dbReference type="SAM" id="MobiDB-lite"/>
    </source>
</evidence>
<gene>
    <name evidence="13" type="ORF">BFW38_00145</name>
</gene>
<protein>
    <recommendedName>
        <fullName evidence="3 10">Lactoylglutathione lyase</fullName>
        <ecNumber evidence="3 10">4.4.1.5</ecNumber>
    </recommendedName>
    <alternativeName>
        <fullName evidence="10">Glyoxalase I</fullName>
    </alternativeName>
</protein>
<dbReference type="CDD" id="cd07233">
    <property type="entry name" value="GlxI_Zn"/>
    <property type="match status" value="1"/>
</dbReference>
<feature type="region of interest" description="Disordered" evidence="11">
    <location>
        <begin position="1"/>
        <end position="28"/>
    </location>
</feature>
<dbReference type="STRING" id="197479.BFW38_00145"/>